<reference evidence="1" key="1">
    <citation type="submission" date="2019-11" db="EMBL/GenBank/DDBJ databases">
        <title>Nori genome reveals adaptations in red seaweeds to the harsh intertidal environment.</title>
        <authorList>
            <person name="Wang D."/>
            <person name="Mao Y."/>
        </authorList>
    </citation>
    <scope>NUCLEOTIDE SEQUENCE</scope>
    <source>
        <tissue evidence="1">Gametophyte</tissue>
    </source>
</reference>
<gene>
    <name evidence="1" type="ORF">I4F81_007239</name>
</gene>
<evidence type="ECO:0000313" key="2">
    <source>
        <dbReference type="Proteomes" id="UP000798662"/>
    </source>
</evidence>
<dbReference type="EMBL" id="CM020619">
    <property type="protein sequence ID" value="KAK1864695.1"/>
    <property type="molecule type" value="Genomic_DNA"/>
</dbReference>
<accession>A0ACC3C3Z2</accession>
<dbReference type="Proteomes" id="UP000798662">
    <property type="component" value="Chromosome 2"/>
</dbReference>
<name>A0ACC3C3Z2_PYRYE</name>
<keyword evidence="2" id="KW-1185">Reference proteome</keyword>
<evidence type="ECO:0000313" key="1">
    <source>
        <dbReference type="EMBL" id="KAK1864695.1"/>
    </source>
</evidence>
<sequence>MVALAGLLFLFLEARHYALVPSVVAQLTSGQVAAVGGVASGHAFRLAAPAELSTWVHGGGRAAAVPSVPVGGGVARGGREGGTEATAAPAAVDGADGVAGGDGVAALAPGPLEADEKVNAAAERVRDAHLFRNAAEPPGEEARPEAGGLPSVPAPAVTTPPGAGAGTVEVAVRPPPRAGAAPPAVASAVVAGSSEATVAAPLLPSSTAVDPRGTTAGDLAATPMVATRPADGEAADVASRITPSPQMVEARAAIEEMGGWVAPAAELSPPRAMLDAEAASTGDLMAANALAAAQAETDNRDLEADAEPIVHNPHPGARRGGSGDGGSTGVGGDGTPIRVTTYTTEHGDVTAATADAGDEDDDANARAVAHGGHLFRGVPANAIDVAAHGGIYETGYHNLTRVSHMLYRIIRHHNVSSMLDVPCTAHVAWMPALLARLDYEIPSFRYQCMDSAPDVSAASRALRSASESATVTSGVRYWEVPLPTVDLIFSWSGLEHLTLSRTFNFFYNVRSSGSALALVGHHAGLENAVIRLSANGKRKTMTRPRPPGVNLREQPFAFVAAERVIGGFGLPPPPGGGDDGRRLRASQKQLLLYRVSKMRQSW</sequence>
<organism evidence="1 2">
    <name type="scientific">Pyropia yezoensis</name>
    <name type="common">Susabi-nori</name>
    <name type="synonym">Porphyra yezoensis</name>
    <dbReference type="NCBI Taxonomy" id="2788"/>
    <lineage>
        <taxon>Eukaryota</taxon>
        <taxon>Rhodophyta</taxon>
        <taxon>Bangiophyceae</taxon>
        <taxon>Bangiales</taxon>
        <taxon>Bangiaceae</taxon>
        <taxon>Pyropia</taxon>
    </lineage>
</organism>
<proteinExistence type="predicted"/>
<protein>
    <submittedName>
        <fullName evidence="1">Uncharacterized protein</fullName>
    </submittedName>
</protein>
<comment type="caution">
    <text evidence="1">The sequence shown here is derived from an EMBL/GenBank/DDBJ whole genome shotgun (WGS) entry which is preliminary data.</text>
</comment>